<keyword evidence="2" id="KW-1185">Reference proteome</keyword>
<evidence type="ECO:0000313" key="2">
    <source>
        <dbReference type="Proteomes" id="UP001387447"/>
    </source>
</evidence>
<proteinExistence type="predicted"/>
<dbReference type="Proteomes" id="UP001387447">
    <property type="component" value="Unassembled WGS sequence"/>
</dbReference>
<accession>A0ABU9EGT1</accession>
<dbReference type="RefSeq" id="WP_193520228.1">
    <property type="nucleotide sequence ID" value="NZ_JBBWYZ010000002.1"/>
</dbReference>
<dbReference type="EMBL" id="JBBWYZ010000002">
    <property type="protein sequence ID" value="MEK9510478.1"/>
    <property type="molecule type" value="Genomic_DNA"/>
</dbReference>
<reference evidence="1 2" key="1">
    <citation type="journal article" date="2024" name="Front. Microbiol.">
        <title>Transcriptomic insights into the dominance of two phototrophs throughout the water column of a tropical hypersaline-alkaline crater lake (Dziani Dzaha, Mayotte).</title>
        <authorList>
            <person name="Duperron S."/>
            <person name="Halary S."/>
            <person name="Bouly J.-P."/>
            <person name="Roussel T."/>
            <person name="Hugoni M."/>
            <person name="Bruto M."/>
            <person name="Oger P."/>
            <person name="Duval C."/>
            <person name="Woo A."/>
            <person name="Jezequiel D."/>
            <person name="Ader M."/>
            <person name="Leboulanger C."/>
            <person name="Agogue H."/>
            <person name="Grossi V."/>
            <person name="Trousselier M."/>
            <person name="Bernard C."/>
        </authorList>
    </citation>
    <scope>NUCLEOTIDE SEQUENCE [LARGE SCALE GENOMIC DNA]</scope>
    <source>
        <strain evidence="1 2">PMC 851.14</strain>
    </source>
</reference>
<sequence>MVGSGRVGGRLLHTPSVPRFNPGVMIPKTGGGYRRYPLLCDFSVRLGPWVPCLA</sequence>
<protein>
    <submittedName>
        <fullName evidence="1">Uncharacterized protein</fullName>
    </submittedName>
</protein>
<gene>
    <name evidence="1" type="ORF">AAEJ74_01890</name>
</gene>
<evidence type="ECO:0000313" key="1">
    <source>
        <dbReference type="EMBL" id="MEK9510478.1"/>
    </source>
</evidence>
<organism evidence="1 2">
    <name type="scientific">Limnospira fusiformis PMC 851.14</name>
    <dbReference type="NCBI Taxonomy" id="2219512"/>
    <lineage>
        <taxon>Bacteria</taxon>
        <taxon>Bacillati</taxon>
        <taxon>Cyanobacteriota</taxon>
        <taxon>Cyanophyceae</taxon>
        <taxon>Oscillatoriophycideae</taxon>
        <taxon>Oscillatoriales</taxon>
        <taxon>Sirenicapillariaceae</taxon>
        <taxon>Limnospira</taxon>
    </lineage>
</organism>
<comment type="caution">
    <text evidence="1">The sequence shown here is derived from an EMBL/GenBank/DDBJ whole genome shotgun (WGS) entry which is preliminary data.</text>
</comment>
<name>A0ABU9EGT1_LIMFS</name>